<name>A0A418YQ82_9SPHN</name>
<organism evidence="2 3">
    <name type="scientific">Sphingobium terrigena</name>
    <dbReference type="NCBI Taxonomy" id="2304063"/>
    <lineage>
        <taxon>Bacteria</taxon>
        <taxon>Pseudomonadati</taxon>
        <taxon>Pseudomonadota</taxon>
        <taxon>Alphaproteobacteria</taxon>
        <taxon>Sphingomonadales</taxon>
        <taxon>Sphingomonadaceae</taxon>
        <taxon>Sphingobium</taxon>
    </lineage>
</organism>
<dbReference type="InterPro" id="IPR049805">
    <property type="entry name" value="Lasso_benenodin"/>
</dbReference>
<gene>
    <name evidence="2" type="ORF">D0Z70_15415</name>
</gene>
<accession>A0A418YQ82</accession>
<evidence type="ECO:0008006" key="4">
    <source>
        <dbReference type="Google" id="ProtNLM"/>
    </source>
</evidence>
<dbReference type="Pfam" id="PF24178">
    <property type="entry name" value="Subterisin"/>
    <property type="match status" value="1"/>
</dbReference>
<dbReference type="AlphaFoldDB" id="A0A418YQ82"/>
<sequence length="69" mass="7386">MANISFHRHSLSVATNRVVNQKEANMERTYGKSDEAVVELGVASKVTNGQGQRLTDSPQGQSAAGILDD</sequence>
<dbReference type="Proteomes" id="UP000283469">
    <property type="component" value="Unassembled WGS sequence"/>
</dbReference>
<proteinExistence type="predicted"/>
<evidence type="ECO:0000313" key="2">
    <source>
        <dbReference type="EMBL" id="RJG53637.1"/>
    </source>
</evidence>
<reference evidence="2 3" key="1">
    <citation type="submission" date="2018-08" db="EMBL/GenBank/DDBJ databases">
        <title>Sphingobium sp. EO9.</title>
        <authorList>
            <person name="Park Y."/>
            <person name="Kim K.H."/>
            <person name="Jeon C.O."/>
        </authorList>
    </citation>
    <scope>NUCLEOTIDE SEQUENCE [LARGE SCALE GENOMIC DNA]</scope>
    <source>
        <strain evidence="2 3">EO9</strain>
    </source>
</reference>
<evidence type="ECO:0000256" key="1">
    <source>
        <dbReference type="SAM" id="MobiDB-lite"/>
    </source>
</evidence>
<protein>
    <recommendedName>
        <fullName evidence="4">Benenodin family lasso peptide</fullName>
    </recommendedName>
</protein>
<evidence type="ECO:0000313" key="3">
    <source>
        <dbReference type="Proteomes" id="UP000283469"/>
    </source>
</evidence>
<comment type="caution">
    <text evidence="2">The sequence shown here is derived from an EMBL/GenBank/DDBJ whole genome shotgun (WGS) entry which is preliminary data.</text>
</comment>
<feature type="compositionally biased region" description="Polar residues" evidence="1">
    <location>
        <begin position="47"/>
        <end position="62"/>
    </location>
</feature>
<dbReference type="EMBL" id="QVRA01000014">
    <property type="protein sequence ID" value="RJG53637.1"/>
    <property type="molecule type" value="Genomic_DNA"/>
</dbReference>
<keyword evidence="3" id="KW-1185">Reference proteome</keyword>
<feature type="region of interest" description="Disordered" evidence="1">
    <location>
        <begin position="47"/>
        <end position="69"/>
    </location>
</feature>